<feature type="domain" description="Microcystin LR degradation protein MlrC N-terminal" evidence="2">
    <location>
        <begin position="2"/>
        <end position="290"/>
    </location>
</feature>
<evidence type="ECO:0000313" key="3">
    <source>
        <dbReference type="EMBL" id="QDU95129.1"/>
    </source>
</evidence>
<evidence type="ECO:0000259" key="2">
    <source>
        <dbReference type="Pfam" id="PF07364"/>
    </source>
</evidence>
<sequence length="492" mass="52959">MKVGIICLQHETNTFLSRMTGIEQFEENMLLDGPDMAPIMSQHLHEVGGFFRGLQSARIEAVGLLAARALPYGMIKRSALDALCERIRAALQAAPPLDGLLLAPHGAAAAEHAPDADGFWMQQVRDIVGPEMPLIATADPHGNWSPAMHQAVNAVISYRTNPHVDQVERGLEAAALMARTLRGEVRPVMASAWPPMLMSIDRQCTEESPCLEFGKRMDEVRALPGILSASLFLGFPYADVPEMGSSIVVVADGDPQLAARQADLLAQELWGQRQEFTCHLPSVAEAVKQAADAPGPVCLLDVGDNVGGGSPADGTILLQALADAGQKRAFVCLFDPESAEQAAAIGSGGIGSFSLGGKTDNLHGAPLEGRFEVHSLHDGVFEETEVRHGGIRQFNQGRTAILHGMGLTIMLTSLRTPPFSLQQMLHFGLQPESFQVIVAKGVNAPIAAYAPVCKTMIRVDTPGVCTANVDHLEFKHRRKPMFPFEPETPWNS</sequence>
<dbReference type="RefSeq" id="WP_145053899.1">
    <property type="nucleotide sequence ID" value="NZ_CP036433.1"/>
</dbReference>
<dbReference type="InterPro" id="IPR010799">
    <property type="entry name" value="MlrC_C"/>
</dbReference>
<gene>
    <name evidence="3" type="ORF">Pla8534_29410</name>
</gene>
<dbReference type="AlphaFoldDB" id="A0A518DTG0"/>
<name>A0A518DTG0_9BACT</name>
<dbReference type="Pfam" id="PF07364">
    <property type="entry name" value="DUF1485"/>
    <property type="match status" value="1"/>
</dbReference>
<dbReference type="PIRSF" id="PIRSF012702">
    <property type="entry name" value="UCP012702"/>
    <property type="match status" value="1"/>
</dbReference>
<accession>A0A518DTG0</accession>
<reference evidence="3 4" key="1">
    <citation type="submission" date="2019-02" db="EMBL/GenBank/DDBJ databases">
        <title>Deep-cultivation of Planctomycetes and their phenomic and genomic characterization uncovers novel biology.</title>
        <authorList>
            <person name="Wiegand S."/>
            <person name="Jogler M."/>
            <person name="Boedeker C."/>
            <person name="Pinto D."/>
            <person name="Vollmers J."/>
            <person name="Rivas-Marin E."/>
            <person name="Kohn T."/>
            <person name="Peeters S.H."/>
            <person name="Heuer A."/>
            <person name="Rast P."/>
            <person name="Oberbeckmann S."/>
            <person name="Bunk B."/>
            <person name="Jeske O."/>
            <person name="Meyerdierks A."/>
            <person name="Storesund J.E."/>
            <person name="Kallscheuer N."/>
            <person name="Luecker S."/>
            <person name="Lage O.M."/>
            <person name="Pohl T."/>
            <person name="Merkel B.J."/>
            <person name="Hornburger P."/>
            <person name="Mueller R.-W."/>
            <person name="Bruemmer F."/>
            <person name="Labrenz M."/>
            <person name="Spormann A.M."/>
            <person name="Op den Camp H."/>
            <person name="Overmann J."/>
            <person name="Amann R."/>
            <person name="Jetten M.S.M."/>
            <person name="Mascher T."/>
            <person name="Medema M.H."/>
            <person name="Devos D.P."/>
            <person name="Kaster A.-K."/>
            <person name="Ovreas L."/>
            <person name="Rohde M."/>
            <person name="Galperin M.Y."/>
            <person name="Jogler C."/>
        </authorList>
    </citation>
    <scope>NUCLEOTIDE SEQUENCE [LARGE SCALE GENOMIC DNA]</scope>
    <source>
        <strain evidence="3 4">Pla85_3_4</strain>
    </source>
</reference>
<protein>
    <submittedName>
        <fullName evidence="3">Uncharacterized protein</fullName>
    </submittedName>
</protein>
<dbReference type="InterPro" id="IPR015995">
    <property type="entry name" value="MlrC_N"/>
</dbReference>
<dbReference type="OrthoDB" id="9815420at2"/>
<evidence type="ECO:0000259" key="1">
    <source>
        <dbReference type="Pfam" id="PF07171"/>
    </source>
</evidence>
<evidence type="ECO:0000313" key="4">
    <source>
        <dbReference type="Proteomes" id="UP000317648"/>
    </source>
</evidence>
<keyword evidence="4" id="KW-1185">Reference proteome</keyword>
<dbReference type="Proteomes" id="UP000317648">
    <property type="component" value="Chromosome"/>
</dbReference>
<dbReference type="EMBL" id="CP036433">
    <property type="protein sequence ID" value="QDU95129.1"/>
    <property type="molecule type" value="Genomic_DNA"/>
</dbReference>
<proteinExistence type="predicted"/>
<dbReference type="Pfam" id="PF07171">
    <property type="entry name" value="MlrC_C"/>
    <property type="match status" value="1"/>
</dbReference>
<feature type="domain" description="Microcystin LR degradation protein MlrC C-terminal" evidence="1">
    <location>
        <begin position="299"/>
        <end position="476"/>
    </location>
</feature>
<organism evidence="3 4">
    <name type="scientific">Lignipirellula cremea</name>
    <dbReference type="NCBI Taxonomy" id="2528010"/>
    <lineage>
        <taxon>Bacteria</taxon>
        <taxon>Pseudomonadati</taxon>
        <taxon>Planctomycetota</taxon>
        <taxon>Planctomycetia</taxon>
        <taxon>Pirellulales</taxon>
        <taxon>Pirellulaceae</taxon>
        <taxon>Lignipirellula</taxon>
    </lineage>
</organism>
<dbReference type="KEGG" id="lcre:Pla8534_29410"/>
<dbReference type="InterPro" id="IPR009197">
    <property type="entry name" value="MlrC"/>
</dbReference>